<feature type="compositionally biased region" description="Basic and acidic residues" evidence="2">
    <location>
        <begin position="135"/>
        <end position="146"/>
    </location>
</feature>
<dbReference type="EMBL" id="AHKC01010976">
    <property type="protein sequence ID" value="EKF31162.1"/>
    <property type="molecule type" value="Genomic_DNA"/>
</dbReference>
<dbReference type="OrthoDB" id="276346at2759"/>
<protein>
    <submittedName>
        <fullName evidence="4">Calmodulin</fullName>
    </submittedName>
</protein>
<evidence type="ECO:0000256" key="1">
    <source>
        <dbReference type="ARBA" id="ARBA00022737"/>
    </source>
</evidence>
<proteinExistence type="predicted"/>
<name>K2NQK1_TRYCR</name>
<dbReference type="InterPro" id="IPR002048">
    <property type="entry name" value="EF_hand_dom"/>
</dbReference>
<evidence type="ECO:0000259" key="3">
    <source>
        <dbReference type="PROSITE" id="PS50222"/>
    </source>
</evidence>
<dbReference type="PANTHER" id="PTHR23048">
    <property type="entry name" value="MYOSIN LIGHT CHAIN 1, 3"/>
    <property type="match status" value="1"/>
</dbReference>
<keyword evidence="1" id="KW-0677">Repeat</keyword>
<dbReference type="InterPro" id="IPR050230">
    <property type="entry name" value="CALM/Myosin/TropC-like"/>
</dbReference>
<feature type="domain" description="EF-hand" evidence="3">
    <location>
        <begin position="211"/>
        <end position="246"/>
    </location>
</feature>
<sequence>MNELLSLFLFTVVVTTCTFFFLFLMKFFFPLFLLSFFYLFVLLTKRGGEGYYPQRWTNGPVVRPLFSRVRFYNEAETIFTMLENKEKLVSFLDCMTLLRGMGMNPTQTDMDYLRERMADPVLRLEQWRREEELRREKERRREELREKRRSSSAYPQKKPRKSAVERAMQVGATEGQAPQQNVKIVPVEEIKNIDWNIFISCAEEIYRDAATEQKEVLGALKVFDKEGTGEMTVNDLVRIVTTNGETVLNPGEVQQLRAMLPPKCSLVELAARLQGTYIPPTKEELERKALEEIERRRQQEASEKKFSDDAMLLP</sequence>
<dbReference type="PANTHER" id="PTHR23048:SF0">
    <property type="entry name" value="CALMODULIN LIKE 3"/>
    <property type="match status" value="1"/>
</dbReference>
<evidence type="ECO:0000313" key="4">
    <source>
        <dbReference type="EMBL" id="EKF31162.1"/>
    </source>
</evidence>
<feature type="compositionally biased region" description="Basic and acidic residues" evidence="2">
    <location>
        <begin position="294"/>
        <end position="308"/>
    </location>
</feature>
<feature type="region of interest" description="Disordered" evidence="2">
    <location>
        <begin position="135"/>
        <end position="178"/>
    </location>
</feature>
<feature type="region of interest" description="Disordered" evidence="2">
    <location>
        <begin position="294"/>
        <end position="314"/>
    </location>
</feature>
<organism evidence="4 5">
    <name type="scientific">Trypanosoma cruzi marinkellei</name>
    <dbReference type="NCBI Taxonomy" id="85056"/>
    <lineage>
        <taxon>Eukaryota</taxon>
        <taxon>Discoba</taxon>
        <taxon>Euglenozoa</taxon>
        <taxon>Kinetoplastea</taxon>
        <taxon>Metakinetoplastina</taxon>
        <taxon>Trypanosomatida</taxon>
        <taxon>Trypanosomatidae</taxon>
        <taxon>Trypanosoma</taxon>
        <taxon>Schizotrypanum</taxon>
    </lineage>
</organism>
<comment type="caution">
    <text evidence="4">The sequence shown here is derived from an EMBL/GenBank/DDBJ whole genome shotgun (WGS) entry which is preliminary data.</text>
</comment>
<dbReference type="Gene3D" id="1.10.238.10">
    <property type="entry name" value="EF-hand"/>
    <property type="match status" value="1"/>
</dbReference>
<dbReference type="InterPro" id="IPR011992">
    <property type="entry name" value="EF-hand-dom_pair"/>
</dbReference>
<accession>K2NQK1</accession>
<evidence type="ECO:0000313" key="5">
    <source>
        <dbReference type="Proteomes" id="UP000007350"/>
    </source>
</evidence>
<reference evidence="4 5" key="1">
    <citation type="journal article" date="2012" name="BMC Genomics">
        <title>Comparative genomic analysis of human infective Trypanosoma cruzi lineages with the bat-restricted subspecies T. cruzi marinkellei.</title>
        <authorList>
            <person name="Franzen O."/>
            <person name="Talavera-Lopez C."/>
            <person name="Ochaya S."/>
            <person name="Butler C.E."/>
            <person name="Messenger L.A."/>
            <person name="Lewis M.D."/>
            <person name="Llewellyn M.S."/>
            <person name="Marinkelle C.J."/>
            <person name="Tyler K.M."/>
            <person name="Miles M.A."/>
            <person name="Andersson B."/>
        </authorList>
    </citation>
    <scope>NUCLEOTIDE SEQUENCE [LARGE SCALE GENOMIC DNA]</scope>
    <source>
        <strain evidence="4 5">B7</strain>
    </source>
</reference>
<dbReference type="GO" id="GO:0005509">
    <property type="term" value="F:calcium ion binding"/>
    <property type="evidence" value="ECO:0007669"/>
    <property type="project" value="InterPro"/>
</dbReference>
<dbReference type="GO" id="GO:0016460">
    <property type="term" value="C:myosin II complex"/>
    <property type="evidence" value="ECO:0007669"/>
    <property type="project" value="TreeGrafter"/>
</dbReference>
<dbReference type="Proteomes" id="UP000007350">
    <property type="component" value="Unassembled WGS sequence"/>
</dbReference>
<dbReference type="SUPFAM" id="SSF47473">
    <property type="entry name" value="EF-hand"/>
    <property type="match status" value="1"/>
</dbReference>
<keyword evidence="5" id="KW-1185">Reference proteome</keyword>
<dbReference type="PROSITE" id="PS50222">
    <property type="entry name" value="EF_HAND_2"/>
    <property type="match status" value="1"/>
</dbReference>
<dbReference type="AlphaFoldDB" id="K2NQK1"/>
<evidence type="ECO:0000256" key="2">
    <source>
        <dbReference type="SAM" id="MobiDB-lite"/>
    </source>
</evidence>
<gene>
    <name evidence="4" type="ORF">MOQ_005008</name>
</gene>